<protein>
    <recommendedName>
        <fullName evidence="3">Ribbon-helix-helix protein CopG domain-containing protein</fullName>
    </recommendedName>
</protein>
<proteinExistence type="predicted"/>
<evidence type="ECO:0000313" key="1">
    <source>
        <dbReference type="EMBL" id="KKR70200.1"/>
    </source>
</evidence>
<dbReference type="EMBL" id="LBZL01000011">
    <property type="protein sequence ID" value="KKR70200.1"/>
    <property type="molecule type" value="Genomic_DNA"/>
</dbReference>
<dbReference type="InterPro" id="IPR010985">
    <property type="entry name" value="Ribbon_hlx_hlx"/>
</dbReference>
<organism evidence="1 2">
    <name type="scientific">Candidatus Nomurabacteria bacterium GW2011_GWB1_40_7</name>
    <dbReference type="NCBI Taxonomy" id="1618744"/>
    <lineage>
        <taxon>Bacteria</taxon>
        <taxon>Candidatus Nomuraibacteriota</taxon>
    </lineage>
</organism>
<sequence>MTTLSIPISGDLEKFIERMVRDGKGANKADVVRRALREYKENEVVETILQAQREITLGKGLKGDLRQLMRKIK</sequence>
<dbReference type="InterPro" id="IPR038296">
    <property type="entry name" value="ParD_sf"/>
</dbReference>
<accession>A0A0G0VDV8</accession>
<gene>
    <name evidence="1" type="ORF">UU13_C0011G0003</name>
</gene>
<dbReference type="GO" id="GO:0006355">
    <property type="term" value="P:regulation of DNA-templated transcription"/>
    <property type="evidence" value="ECO:0007669"/>
    <property type="project" value="InterPro"/>
</dbReference>
<comment type="caution">
    <text evidence="1">The sequence shown here is derived from an EMBL/GenBank/DDBJ whole genome shotgun (WGS) entry which is preliminary data.</text>
</comment>
<name>A0A0G0VDV8_9BACT</name>
<dbReference type="Proteomes" id="UP000034452">
    <property type="component" value="Unassembled WGS sequence"/>
</dbReference>
<dbReference type="SUPFAM" id="SSF47598">
    <property type="entry name" value="Ribbon-helix-helix"/>
    <property type="match status" value="1"/>
</dbReference>
<evidence type="ECO:0000313" key="2">
    <source>
        <dbReference type="Proteomes" id="UP000034452"/>
    </source>
</evidence>
<dbReference type="Gene3D" id="6.10.10.120">
    <property type="entry name" value="Antitoxin ParD1-like"/>
    <property type="match status" value="1"/>
</dbReference>
<evidence type="ECO:0008006" key="3">
    <source>
        <dbReference type="Google" id="ProtNLM"/>
    </source>
</evidence>
<dbReference type="AlphaFoldDB" id="A0A0G0VDV8"/>
<reference evidence="1 2" key="1">
    <citation type="journal article" date="2015" name="Nature">
        <title>rRNA introns, odd ribosomes, and small enigmatic genomes across a large radiation of phyla.</title>
        <authorList>
            <person name="Brown C.T."/>
            <person name="Hug L.A."/>
            <person name="Thomas B.C."/>
            <person name="Sharon I."/>
            <person name="Castelle C.J."/>
            <person name="Singh A."/>
            <person name="Wilkins M.J."/>
            <person name="Williams K.H."/>
            <person name="Banfield J.F."/>
        </authorList>
    </citation>
    <scope>NUCLEOTIDE SEQUENCE [LARGE SCALE GENOMIC DNA]</scope>
</reference>